<feature type="signal peptide" evidence="2">
    <location>
        <begin position="1"/>
        <end position="28"/>
    </location>
</feature>
<dbReference type="InterPro" id="IPR008816">
    <property type="entry name" value="Gly_zipper_2TM_dom"/>
</dbReference>
<evidence type="ECO:0000259" key="3">
    <source>
        <dbReference type="Pfam" id="PF05433"/>
    </source>
</evidence>
<proteinExistence type="predicted"/>
<dbReference type="AlphaFoldDB" id="Q6MYU4"/>
<sequence>MMGSLECRPSLCSTFLWFFLFLALPLLGYPEAYMGLFDSCMLPLLYSQDNVSYHISYLLQMKKINISYSSLGDTRSTFLFINRVDRKQSLAGSLPILHLSRTGYGDPGLTQSFVINSFLKPFNTVSSYIEITPTLDESICLSQDFPTRKMAFPYSQSPPYDAPAPDLNPSGGSYYTPQDAPHGYGAQQPYGQPGQLEQYTSVHTTQHDLSPQAQHYQPPPPRDFLSPSDALGAAMLSISMTPSSSIWFHLRLTPYSNQHTDEHRNISRSRRSRSRASSSAMKDRSGSRSRSRSGSSGQDRGLAGTLMGGASGYYLGHKQSHGLLGALGGALLGNFLEHQVEEHKEHGEDHHKRHRHRHRHHHHHHHHNHDHGHLDQHHHDHRHHRSRSRHSRHSDYS</sequence>
<feature type="compositionally biased region" description="Basic residues" evidence="1">
    <location>
        <begin position="379"/>
        <end position="397"/>
    </location>
</feature>
<feature type="chain" id="PRO_5004277060" description="Glycine zipper 2TM domain-containing protein" evidence="2">
    <location>
        <begin position="29"/>
        <end position="397"/>
    </location>
</feature>
<reference evidence="4" key="1">
    <citation type="journal article" date="2004" name="Fungal Genet. Biol.">
        <title>Insight into the genome of Aspergillus fumigatus: analysis of a 922 kb region encompassing the nitrate assimilation gene cluster.</title>
        <authorList>
            <person name="Pain A."/>
            <person name="Woodward J."/>
            <person name="Quail M.A."/>
            <person name="Anderson M.J."/>
            <person name="Clark R."/>
            <person name="Collins M."/>
            <person name="Fosker N."/>
            <person name="Fraser A."/>
            <person name="Harris D."/>
            <person name="Larke N."/>
            <person name="Murphy L."/>
            <person name="Humphray S."/>
            <person name="O'Neil S."/>
            <person name="Pertea M."/>
            <person name="Price C."/>
            <person name="Rabbinowitsch E."/>
            <person name="Rajandream M-A."/>
            <person name="Salzberg S."/>
            <person name="Saunders D."/>
            <person name="Seegar K."/>
            <person name="Sharp S."/>
            <person name="Warren T."/>
            <person name="Denning D.W."/>
            <person name="Barrell B."/>
            <person name="Hall N."/>
        </authorList>
    </citation>
    <scope>NUCLEOTIDE SEQUENCE</scope>
</reference>
<protein>
    <recommendedName>
        <fullName evidence="3">Glycine zipper 2TM domain-containing protein</fullName>
    </recommendedName>
</protein>
<name>Q6MYU4_ASPFM</name>
<feature type="compositionally biased region" description="Low complexity" evidence="1">
    <location>
        <begin position="183"/>
        <end position="195"/>
    </location>
</feature>
<gene>
    <name evidence="4" type="ORF">AfA28D1.010c</name>
</gene>
<keyword evidence="2" id="KW-0732">Signal</keyword>
<evidence type="ECO:0000256" key="2">
    <source>
        <dbReference type="SAM" id="SignalP"/>
    </source>
</evidence>
<feature type="domain" description="Glycine zipper 2TM" evidence="3">
    <location>
        <begin position="303"/>
        <end position="341"/>
    </location>
</feature>
<evidence type="ECO:0000313" key="4">
    <source>
        <dbReference type="EMBL" id="CAE47915.1"/>
    </source>
</evidence>
<dbReference type="PANTHER" id="PTHR37014:SF9">
    <property type="entry name" value="CONSERVED HISTIDINE-RICH PROTEIN (AFU_ORTHOLOGUE AFUA_1G11910)"/>
    <property type="match status" value="1"/>
</dbReference>
<organism evidence="4">
    <name type="scientific">Aspergillus fumigatus</name>
    <name type="common">Neosartorya fumigata</name>
    <dbReference type="NCBI Taxonomy" id="746128"/>
    <lineage>
        <taxon>Eukaryota</taxon>
        <taxon>Fungi</taxon>
        <taxon>Dikarya</taxon>
        <taxon>Ascomycota</taxon>
        <taxon>Pezizomycotina</taxon>
        <taxon>Eurotiomycetes</taxon>
        <taxon>Eurotiomycetidae</taxon>
        <taxon>Eurotiales</taxon>
        <taxon>Aspergillaceae</taxon>
        <taxon>Aspergillus</taxon>
        <taxon>Aspergillus subgen. Fumigati</taxon>
    </lineage>
</organism>
<dbReference type="Pfam" id="PF05433">
    <property type="entry name" value="Rick_17kDa_Anti"/>
    <property type="match status" value="1"/>
</dbReference>
<feature type="compositionally biased region" description="Polar residues" evidence="1">
    <location>
        <begin position="197"/>
        <end position="215"/>
    </location>
</feature>
<feature type="compositionally biased region" description="Basic residues" evidence="1">
    <location>
        <begin position="351"/>
        <end position="370"/>
    </location>
</feature>
<dbReference type="EMBL" id="BX649605">
    <property type="protein sequence ID" value="CAE47915.1"/>
    <property type="molecule type" value="Genomic_DNA"/>
</dbReference>
<dbReference type="PANTHER" id="PTHR37014">
    <property type="entry name" value="EXPRESSION LETHALITY PROTEIN HEL10, PUTATIVE (AFU_ORTHOLOGUE AFUA_1G06580)-RELATED"/>
    <property type="match status" value="1"/>
</dbReference>
<feature type="region of interest" description="Disordered" evidence="1">
    <location>
        <begin position="258"/>
        <end position="303"/>
    </location>
</feature>
<feature type="compositionally biased region" description="Basic and acidic residues" evidence="1">
    <location>
        <begin position="341"/>
        <end position="350"/>
    </location>
</feature>
<dbReference type="GO" id="GO:0019867">
    <property type="term" value="C:outer membrane"/>
    <property type="evidence" value="ECO:0007669"/>
    <property type="project" value="InterPro"/>
</dbReference>
<accession>Q6MYU4</accession>
<feature type="region of interest" description="Disordered" evidence="1">
    <location>
        <begin position="341"/>
        <end position="397"/>
    </location>
</feature>
<evidence type="ECO:0000256" key="1">
    <source>
        <dbReference type="SAM" id="MobiDB-lite"/>
    </source>
</evidence>
<feature type="region of interest" description="Disordered" evidence="1">
    <location>
        <begin position="152"/>
        <end position="228"/>
    </location>
</feature>